<dbReference type="PROSITE" id="PS50294">
    <property type="entry name" value="WD_REPEATS_REGION"/>
    <property type="match status" value="1"/>
</dbReference>
<dbReference type="STRING" id="200361.A0A453N6U1"/>
<evidence type="ECO:0000256" key="3">
    <source>
        <dbReference type="PROSITE-ProRule" id="PRU00221"/>
    </source>
</evidence>
<reference evidence="7" key="5">
    <citation type="journal article" date="2021" name="G3 (Bethesda)">
        <title>Aegilops tauschii genome assembly Aet v5.0 features greater sequence contiguity and improved annotation.</title>
        <authorList>
            <person name="Wang L."/>
            <person name="Zhu T."/>
            <person name="Rodriguez J.C."/>
            <person name="Deal K.R."/>
            <person name="Dubcovsky J."/>
            <person name="McGuire P.E."/>
            <person name="Lux T."/>
            <person name="Spannagl M."/>
            <person name="Mayer K.F.X."/>
            <person name="Baldrich P."/>
            <person name="Meyers B.C."/>
            <person name="Huo N."/>
            <person name="Gu Y.Q."/>
            <person name="Zhou H."/>
            <person name="Devos K.M."/>
            <person name="Bennetzen J.L."/>
            <person name="Unver T."/>
            <person name="Budak H."/>
            <person name="Gulick P.J."/>
            <person name="Galiba G."/>
            <person name="Kalapos B."/>
            <person name="Nelson D.R."/>
            <person name="Li P."/>
            <person name="You F.M."/>
            <person name="Luo M.C."/>
            <person name="Dvorak J."/>
        </authorList>
    </citation>
    <scope>NUCLEOTIDE SEQUENCE [LARGE SCALE GENOMIC DNA]</scope>
    <source>
        <strain evidence="7">cv. AL8/78</strain>
    </source>
</reference>
<dbReference type="GO" id="GO:0006355">
    <property type="term" value="P:regulation of DNA-templated transcription"/>
    <property type="evidence" value="ECO:0007669"/>
    <property type="project" value="InterPro"/>
</dbReference>
<dbReference type="SMART" id="SM00320">
    <property type="entry name" value="WD40"/>
    <property type="match status" value="6"/>
</dbReference>
<reference evidence="7" key="4">
    <citation type="submission" date="2019-03" db="UniProtKB">
        <authorList>
            <consortium name="EnsemblPlants"/>
        </authorList>
    </citation>
    <scope>IDENTIFICATION</scope>
</reference>
<dbReference type="InterPro" id="IPR001680">
    <property type="entry name" value="WD40_rpt"/>
</dbReference>
<accession>A0A453N6U1</accession>
<protein>
    <submittedName>
        <fullName evidence="7">Uncharacterized protein</fullName>
    </submittedName>
</protein>
<feature type="domain" description="F-box" evidence="5">
    <location>
        <begin position="562"/>
        <end position="598"/>
    </location>
</feature>
<dbReference type="InterPro" id="IPR056594">
    <property type="entry name" value="AT5G49610-like_b-prop"/>
</dbReference>
<name>A0A453N6U1_AEGTS</name>
<dbReference type="InterPro" id="IPR019775">
    <property type="entry name" value="WD40_repeat_CS"/>
</dbReference>
<keyword evidence="8" id="KW-1185">Reference proteome</keyword>
<reference evidence="8" key="2">
    <citation type="journal article" date="2017" name="Nat. Plants">
        <title>The Aegilops tauschii genome reveals multiple impacts of transposons.</title>
        <authorList>
            <person name="Zhao G."/>
            <person name="Zou C."/>
            <person name="Li K."/>
            <person name="Wang K."/>
            <person name="Li T."/>
            <person name="Gao L."/>
            <person name="Zhang X."/>
            <person name="Wang H."/>
            <person name="Yang Z."/>
            <person name="Liu X."/>
            <person name="Jiang W."/>
            <person name="Mao L."/>
            <person name="Kong X."/>
            <person name="Jiao Y."/>
            <person name="Jia J."/>
        </authorList>
    </citation>
    <scope>NUCLEOTIDE SEQUENCE [LARGE SCALE GENOMIC DNA]</scope>
    <source>
        <strain evidence="8">cv. AL8/78</strain>
    </source>
</reference>
<dbReference type="InterPro" id="IPR015943">
    <property type="entry name" value="WD40/YVTN_repeat-like_dom_sf"/>
</dbReference>
<dbReference type="PANTHER" id="PTHR44083">
    <property type="entry name" value="TOPLESS-RELATED PROTEIN 1-RELATED"/>
    <property type="match status" value="1"/>
</dbReference>
<dbReference type="Pfam" id="PF00400">
    <property type="entry name" value="WD40"/>
    <property type="match status" value="3"/>
</dbReference>
<dbReference type="EnsemblPlants" id="AET6Gv20258600.1">
    <property type="protein sequence ID" value="AET6Gv20258600.1"/>
    <property type="gene ID" value="AET6Gv20258600"/>
</dbReference>
<dbReference type="AlphaFoldDB" id="A0A453N6U1"/>
<feature type="repeat" description="WD" evidence="3">
    <location>
        <begin position="117"/>
        <end position="158"/>
    </location>
</feature>
<feature type="repeat" description="WD" evidence="3">
    <location>
        <begin position="223"/>
        <end position="258"/>
    </location>
</feature>
<evidence type="ECO:0000256" key="4">
    <source>
        <dbReference type="SAM" id="MobiDB-lite"/>
    </source>
</evidence>
<keyword evidence="1 3" id="KW-0853">WD repeat</keyword>
<dbReference type="Proteomes" id="UP000015105">
    <property type="component" value="Chromosome 6D"/>
</dbReference>
<dbReference type="PANTHER" id="PTHR44083:SF14">
    <property type="entry name" value="F-BOX DOMAIN-CONTAINING PROTEIN"/>
    <property type="match status" value="1"/>
</dbReference>
<evidence type="ECO:0000259" key="6">
    <source>
        <dbReference type="Pfam" id="PF23635"/>
    </source>
</evidence>
<proteinExistence type="predicted"/>
<keyword evidence="2" id="KW-0677">Repeat</keyword>
<dbReference type="InterPro" id="IPR027728">
    <property type="entry name" value="Topless_fam"/>
</dbReference>
<dbReference type="Gene3D" id="2.130.10.10">
    <property type="entry name" value="YVTN repeat-like/Quinoprotein amine dehydrogenase"/>
    <property type="match status" value="2"/>
</dbReference>
<evidence type="ECO:0000256" key="1">
    <source>
        <dbReference type="ARBA" id="ARBA00022574"/>
    </source>
</evidence>
<evidence type="ECO:0000313" key="8">
    <source>
        <dbReference type="Proteomes" id="UP000015105"/>
    </source>
</evidence>
<organism evidence="7 8">
    <name type="scientific">Aegilops tauschii subsp. strangulata</name>
    <name type="common">Goatgrass</name>
    <dbReference type="NCBI Taxonomy" id="200361"/>
    <lineage>
        <taxon>Eukaryota</taxon>
        <taxon>Viridiplantae</taxon>
        <taxon>Streptophyta</taxon>
        <taxon>Embryophyta</taxon>
        <taxon>Tracheophyta</taxon>
        <taxon>Spermatophyta</taxon>
        <taxon>Magnoliopsida</taxon>
        <taxon>Liliopsida</taxon>
        <taxon>Poales</taxon>
        <taxon>Poaceae</taxon>
        <taxon>BOP clade</taxon>
        <taxon>Pooideae</taxon>
        <taxon>Triticodae</taxon>
        <taxon>Triticeae</taxon>
        <taxon>Triticinae</taxon>
        <taxon>Aegilops</taxon>
    </lineage>
</organism>
<reference evidence="8" key="1">
    <citation type="journal article" date="2014" name="Science">
        <title>Ancient hybridizations among the ancestral genomes of bread wheat.</title>
        <authorList>
            <consortium name="International Wheat Genome Sequencing Consortium,"/>
            <person name="Marcussen T."/>
            <person name="Sandve S.R."/>
            <person name="Heier L."/>
            <person name="Spannagl M."/>
            <person name="Pfeifer M."/>
            <person name="Jakobsen K.S."/>
            <person name="Wulff B.B."/>
            <person name="Steuernagel B."/>
            <person name="Mayer K.F."/>
            <person name="Olsen O.A."/>
        </authorList>
    </citation>
    <scope>NUCLEOTIDE SEQUENCE [LARGE SCALE GENOMIC DNA]</scope>
    <source>
        <strain evidence="8">cv. AL8/78</strain>
    </source>
</reference>
<dbReference type="PROSITE" id="PS00678">
    <property type="entry name" value="WD_REPEATS_1"/>
    <property type="match status" value="1"/>
</dbReference>
<evidence type="ECO:0000259" key="5">
    <source>
        <dbReference type="Pfam" id="PF12937"/>
    </source>
</evidence>
<evidence type="ECO:0000256" key="2">
    <source>
        <dbReference type="ARBA" id="ARBA00022737"/>
    </source>
</evidence>
<feature type="region of interest" description="Disordered" evidence="4">
    <location>
        <begin position="1"/>
        <end position="103"/>
    </location>
</feature>
<dbReference type="InterPro" id="IPR036047">
    <property type="entry name" value="F-box-like_dom_sf"/>
</dbReference>
<feature type="domain" description="F-box protein AT5G49610-like beta-propeller" evidence="6">
    <location>
        <begin position="655"/>
        <end position="930"/>
    </location>
</feature>
<dbReference type="InterPro" id="IPR036322">
    <property type="entry name" value="WD40_repeat_dom_sf"/>
</dbReference>
<dbReference type="Pfam" id="PF23635">
    <property type="entry name" value="Beta-prop_AT5G49610-like"/>
    <property type="match status" value="1"/>
</dbReference>
<feature type="repeat" description="WD" evidence="3">
    <location>
        <begin position="371"/>
        <end position="402"/>
    </location>
</feature>
<reference evidence="7" key="3">
    <citation type="journal article" date="2017" name="Nature">
        <title>Genome sequence of the progenitor of the wheat D genome Aegilops tauschii.</title>
        <authorList>
            <person name="Luo M.C."/>
            <person name="Gu Y.Q."/>
            <person name="Puiu D."/>
            <person name="Wang H."/>
            <person name="Twardziok S.O."/>
            <person name="Deal K.R."/>
            <person name="Huo N."/>
            <person name="Zhu T."/>
            <person name="Wang L."/>
            <person name="Wang Y."/>
            <person name="McGuire P.E."/>
            <person name="Liu S."/>
            <person name="Long H."/>
            <person name="Ramasamy R.K."/>
            <person name="Rodriguez J.C."/>
            <person name="Van S.L."/>
            <person name="Yuan L."/>
            <person name="Wang Z."/>
            <person name="Xia Z."/>
            <person name="Xiao L."/>
            <person name="Anderson O.D."/>
            <person name="Ouyang S."/>
            <person name="Liang Y."/>
            <person name="Zimin A.V."/>
            <person name="Pertea G."/>
            <person name="Qi P."/>
            <person name="Bennetzen J.L."/>
            <person name="Dai X."/>
            <person name="Dawson M.W."/>
            <person name="Muller H.G."/>
            <person name="Kugler K."/>
            <person name="Rivarola-Duarte L."/>
            <person name="Spannagl M."/>
            <person name="Mayer K.F.X."/>
            <person name="Lu F.H."/>
            <person name="Bevan M.W."/>
            <person name="Leroy P."/>
            <person name="Li P."/>
            <person name="You F.M."/>
            <person name="Sun Q."/>
            <person name="Liu Z."/>
            <person name="Lyons E."/>
            <person name="Wicker T."/>
            <person name="Salzberg S.L."/>
            <person name="Devos K.M."/>
            <person name="Dvorak J."/>
        </authorList>
    </citation>
    <scope>NUCLEOTIDE SEQUENCE [LARGE SCALE GENOMIC DNA]</scope>
    <source>
        <strain evidence="7">cv. AL8/78</strain>
    </source>
</reference>
<dbReference type="SUPFAM" id="SSF50978">
    <property type="entry name" value="WD40 repeat-like"/>
    <property type="match status" value="1"/>
</dbReference>
<feature type="region of interest" description="Disordered" evidence="4">
    <location>
        <begin position="489"/>
        <end position="521"/>
    </location>
</feature>
<dbReference type="PROSITE" id="PS50082">
    <property type="entry name" value="WD_REPEATS_2"/>
    <property type="match status" value="3"/>
</dbReference>
<sequence length="941" mass="105279">RSVRSLPTADQKKTAAAAGAERRRRRPQSAPSPADTRESSSSAPVSGRKAGTPRARLHPAAKTVRGGGHLSTPPPIDPSAPGHRPESEHLMDQLSPSGPVPQPSWSLDIIPTKVVCTLSQGSNVTSMDFHPCHTLLLVGSANGEFTIWEIGTRERLVSEPFQIWNMQACSAQFQCVVAKDPSMAVSQVTWSPDGYMIGVAFTKHLIHLYAYEHQNKTREVVEIEAHSGEVNDIAFSQPNKQLCVVTCGDDKLIRVWDMHGQKIYSFEGHEAPVYSICPHHIDDIQFIFSTSLDGKLKAWFYDNVGSRVDFDVPGKWCTTMLYSADGTRLFSCGTSKQGDSHLVEWNQSEGSVKRSYSGFRKKPSGVVQGVVQFDIARNHILAAGEDNQIKFWDFDNTNMLACIEAGGALPSFPRLRFNKEGNLLAVTTVDSGFKIIANNDGLKSLLSFGNLPSEVFRSPYEASAMKVSGAPVVSGISPNIGRTDHLDRNYPAKPSPILNGGDPASGSIDKKRRISEEKSDKGKPWDLKEVLNPQKFRLDTMLETDQASKVSKVLDDDDLLREIIIRVGFPTTLVRAALVCKRWYHHASEPAFLRRFCERHPPCLLGFYVEDREDHKMASIRFFSLLNKPQELAAIIRSLLGYSWDAYRGAPANFLCSRNGRVFISLYDQVNRSKFTVGAHSLLCPERGLTVVPPFPHVEIQDGYSRTMNDLFSVEEVNDLSLLHVSVVSNMQRTKSTVHVHMWRHGDGVWRTYLTLDTDQLLDPRREPKAVLANNKIYIASAQSDIVVFDLTASSISMFQLPQGVEYGDRDTMLAQAQDASGVYLIHAKKLQLHIWLHKGDNWFLVDTICLREMVANMWIPGYRVEDESYAPLRIKHVGDYAECIFLEMGRCALQLDVKCMQLRKVYIMAEEEVCLGDIHPLKMIWPPIFPALKDNPARYD</sequence>
<dbReference type="Pfam" id="PF12937">
    <property type="entry name" value="F-box-like"/>
    <property type="match status" value="1"/>
</dbReference>
<dbReference type="SUPFAM" id="SSF81383">
    <property type="entry name" value="F-box domain"/>
    <property type="match status" value="1"/>
</dbReference>
<dbReference type="InterPro" id="IPR001810">
    <property type="entry name" value="F-box_dom"/>
</dbReference>
<dbReference type="Gramene" id="AET6Gv20258600.1">
    <property type="protein sequence ID" value="AET6Gv20258600.1"/>
    <property type="gene ID" value="AET6Gv20258600"/>
</dbReference>
<evidence type="ECO:0000313" key="7">
    <source>
        <dbReference type="EnsemblPlants" id="AET6Gv20258600.1"/>
    </source>
</evidence>